<gene>
    <name evidence="1" type="ORF">LTR97_001667</name>
</gene>
<evidence type="ECO:0000313" key="1">
    <source>
        <dbReference type="EMBL" id="KAK5706677.1"/>
    </source>
</evidence>
<dbReference type="EMBL" id="JAVRQU010000002">
    <property type="protein sequence ID" value="KAK5706677.1"/>
    <property type="molecule type" value="Genomic_DNA"/>
</dbReference>
<comment type="caution">
    <text evidence="1">The sequence shown here is derived from an EMBL/GenBank/DDBJ whole genome shotgun (WGS) entry which is preliminary data.</text>
</comment>
<name>A0AAN7WHY8_9PEZI</name>
<proteinExistence type="predicted"/>
<dbReference type="Proteomes" id="UP001310594">
    <property type="component" value="Unassembled WGS sequence"/>
</dbReference>
<organism evidence="1 2">
    <name type="scientific">Elasticomyces elasticus</name>
    <dbReference type="NCBI Taxonomy" id="574655"/>
    <lineage>
        <taxon>Eukaryota</taxon>
        <taxon>Fungi</taxon>
        <taxon>Dikarya</taxon>
        <taxon>Ascomycota</taxon>
        <taxon>Pezizomycotina</taxon>
        <taxon>Dothideomycetes</taxon>
        <taxon>Dothideomycetidae</taxon>
        <taxon>Mycosphaerellales</taxon>
        <taxon>Teratosphaeriaceae</taxon>
        <taxon>Elasticomyces</taxon>
    </lineage>
</organism>
<protein>
    <submittedName>
        <fullName evidence="1">Uncharacterized protein</fullName>
    </submittedName>
</protein>
<reference evidence="1" key="1">
    <citation type="submission" date="2023-08" db="EMBL/GenBank/DDBJ databases">
        <title>Black Yeasts Isolated from many extreme environments.</title>
        <authorList>
            <person name="Coleine C."/>
            <person name="Stajich J.E."/>
            <person name="Selbmann L."/>
        </authorList>
    </citation>
    <scope>NUCLEOTIDE SEQUENCE</scope>
    <source>
        <strain evidence="1">CCFEE 5810</strain>
    </source>
</reference>
<accession>A0AAN7WHY8</accession>
<dbReference type="AlphaFoldDB" id="A0AAN7WHY8"/>
<sequence>MDCIVNALGGEESYEGTRLGKSIPETLKNSERHVYQTREPVDICDTLEASNQSYGALFLHSAWRKMDLGWCCRDVSLLGSMRHPGAIAEYSGFDAYVIVETSFGKVLICSWARDLSNA</sequence>
<evidence type="ECO:0000313" key="2">
    <source>
        <dbReference type="Proteomes" id="UP001310594"/>
    </source>
</evidence>